<reference evidence="2 3" key="1">
    <citation type="submission" date="2009-01" db="EMBL/GenBank/DDBJ databases">
        <title>Complete sequence of Geobacter sp. FRC-32.</title>
        <authorList>
            <consortium name="US DOE Joint Genome Institute"/>
            <person name="Lucas S."/>
            <person name="Copeland A."/>
            <person name="Lapidus A."/>
            <person name="Glavina del Rio T."/>
            <person name="Dalin E."/>
            <person name="Tice H."/>
            <person name="Bruce D."/>
            <person name="Goodwin L."/>
            <person name="Pitluck S."/>
            <person name="Saunders E."/>
            <person name="Brettin T."/>
            <person name="Detter J.C."/>
            <person name="Han C."/>
            <person name="Larimer F."/>
            <person name="Land M."/>
            <person name="Hauser L."/>
            <person name="Kyrpides N."/>
            <person name="Ovchinnikova G."/>
            <person name="Kostka J."/>
            <person name="Richardson P."/>
        </authorList>
    </citation>
    <scope>NUCLEOTIDE SEQUENCE [LARGE SCALE GENOMIC DNA]</scope>
    <source>
        <strain evidence="3">DSM 22248 / JCM 15807 / FRC-32</strain>
    </source>
</reference>
<keyword evidence="3" id="KW-1185">Reference proteome</keyword>
<sequence>MIPSSIEWLNNNQGVLSVILFIITIGLGWASGIFRTLRQKPKMKISLLPGPTFCCTYLIGEKHGKYDVHRTGIALYLHIANIGSAPSSIERVSIGYHWNITPFSIQWLKYRIGWFWLHDQTAALMDFQAKIGENLKIYPFLTQKSILSGESAETFLEVGRSTNGAVYFEQSDSWGACFPVVTDNKVKLQVRVTDVFSNKHQATFEVPAVSFEEARKYNPSFGKTLADLHGKPLPVDILPAAESYCHEAANPRI</sequence>
<keyword evidence="1" id="KW-0472">Membrane</keyword>
<feature type="transmembrane region" description="Helical" evidence="1">
    <location>
        <begin position="15"/>
        <end position="34"/>
    </location>
</feature>
<keyword evidence="1" id="KW-0812">Transmembrane</keyword>
<keyword evidence="1" id="KW-1133">Transmembrane helix</keyword>
<dbReference type="OrthoDB" id="8478727at2"/>
<dbReference type="Proteomes" id="UP000007721">
    <property type="component" value="Chromosome"/>
</dbReference>
<protein>
    <submittedName>
        <fullName evidence="2">Uncharacterized protein</fullName>
    </submittedName>
</protein>
<dbReference type="RefSeq" id="WP_012645621.1">
    <property type="nucleotide sequence ID" value="NC_011979.1"/>
</dbReference>
<dbReference type="EMBL" id="CP001390">
    <property type="protein sequence ID" value="ACM18892.1"/>
    <property type="molecule type" value="Genomic_DNA"/>
</dbReference>
<name>B9LZS8_GEODF</name>
<dbReference type="AlphaFoldDB" id="B9LZS8"/>
<dbReference type="KEGG" id="geo:Geob_0523"/>
<evidence type="ECO:0000256" key="1">
    <source>
        <dbReference type="SAM" id="Phobius"/>
    </source>
</evidence>
<gene>
    <name evidence="2" type="ordered locus">Geob_0523</name>
</gene>
<dbReference type="HOGENOM" id="CLU_1097365_0_0_7"/>
<organism evidence="2 3">
    <name type="scientific">Geotalea daltonii (strain DSM 22248 / JCM 15807 / FRC-32)</name>
    <name type="common">Geobacter daltonii</name>
    <dbReference type="NCBI Taxonomy" id="316067"/>
    <lineage>
        <taxon>Bacteria</taxon>
        <taxon>Pseudomonadati</taxon>
        <taxon>Thermodesulfobacteriota</taxon>
        <taxon>Desulfuromonadia</taxon>
        <taxon>Geobacterales</taxon>
        <taxon>Geobacteraceae</taxon>
        <taxon>Geotalea</taxon>
    </lineage>
</organism>
<dbReference type="eggNOG" id="ENOG5033UAK">
    <property type="taxonomic scope" value="Bacteria"/>
</dbReference>
<evidence type="ECO:0000313" key="2">
    <source>
        <dbReference type="EMBL" id="ACM18892.1"/>
    </source>
</evidence>
<dbReference type="STRING" id="316067.Geob_0523"/>
<evidence type="ECO:0000313" key="3">
    <source>
        <dbReference type="Proteomes" id="UP000007721"/>
    </source>
</evidence>
<accession>B9LZS8</accession>
<proteinExistence type="predicted"/>